<organism evidence="1 2">
    <name type="scientific">Burkholderia cepacia</name>
    <name type="common">Pseudomonas cepacia</name>
    <dbReference type="NCBI Taxonomy" id="292"/>
    <lineage>
        <taxon>Bacteria</taxon>
        <taxon>Pseudomonadati</taxon>
        <taxon>Pseudomonadota</taxon>
        <taxon>Betaproteobacteria</taxon>
        <taxon>Burkholderiales</taxon>
        <taxon>Burkholderiaceae</taxon>
        <taxon>Burkholderia</taxon>
        <taxon>Burkholderia cepacia complex</taxon>
    </lineage>
</organism>
<evidence type="ECO:0000313" key="2">
    <source>
        <dbReference type="Proteomes" id="UP000094776"/>
    </source>
</evidence>
<name>A0A1B4Q1L4_BURCE</name>
<dbReference type="AlphaFoldDB" id="A0A1B4Q1L4"/>
<dbReference type="EMBL" id="CP013444">
    <property type="protein sequence ID" value="AOK20074.1"/>
    <property type="molecule type" value="Genomic_DNA"/>
</dbReference>
<protein>
    <submittedName>
        <fullName evidence="1">Uncharacterized protein</fullName>
    </submittedName>
</protein>
<dbReference type="Proteomes" id="UP000094776">
    <property type="component" value="Chromosome 2"/>
</dbReference>
<proteinExistence type="predicted"/>
<reference evidence="1 2" key="1">
    <citation type="submission" date="2015-12" db="EMBL/GenBank/DDBJ databases">
        <title>Diversity of Burkholderia near neighbor genomes.</title>
        <authorList>
            <person name="Sahl J."/>
            <person name="Wagner D."/>
            <person name="Keim P."/>
        </authorList>
    </citation>
    <scope>NUCLEOTIDE SEQUENCE [LARGE SCALE GENOMIC DNA]</scope>
    <source>
        <strain evidence="1 2">MSMB1184WGS</strain>
    </source>
</reference>
<accession>A0A1B4Q1L4</accession>
<sequence length="66" mass="7457">MGLFMNKPWDGSSIGRGAQHILRREFRRANWYESPSIQIVAPYTIPEAIAVTDSCVEFERKGVAVC</sequence>
<evidence type="ECO:0000313" key="1">
    <source>
        <dbReference type="EMBL" id="AOK20074.1"/>
    </source>
</evidence>
<gene>
    <name evidence="1" type="ORF">WT26_30195</name>
</gene>